<evidence type="ECO:0000256" key="1">
    <source>
        <dbReference type="SAM" id="Coils"/>
    </source>
</evidence>
<protein>
    <recommendedName>
        <fullName evidence="6">ATPase involved in DNA repair</fullName>
    </recommendedName>
</protein>
<evidence type="ECO:0000313" key="4">
    <source>
        <dbReference type="EMBL" id="MBC5663047.1"/>
    </source>
</evidence>
<dbReference type="Proteomes" id="UP000615234">
    <property type="component" value="Unassembled WGS sequence"/>
</dbReference>
<keyword evidence="3" id="KW-0472">Membrane</keyword>
<evidence type="ECO:0000256" key="3">
    <source>
        <dbReference type="SAM" id="Phobius"/>
    </source>
</evidence>
<name>A0A8I0AK87_9FIRM</name>
<keyword evidence="3" id="KW-1133">Transmembrane helix</keyword>
<evidence type="ECO:0000256" key="2">
    <source>
        <dbReference type="SAM" id="MobiDB-lite"/>
    </source>
</evidence>
<evidence type="ECO:0008006" key="6">
    <source>
        <dbReference type="Google" id="ProtNLM"/>
    </source>
</evidence>
<organism evidence="4 5">
    <name type="scientific">Coprococcus hominis</name>
    <name type="common">ex Liu et al. 2022</name>
    <dbReference type="NCBI Taxonomy" id="2763039"/>
    <lineage>
        <taxon>Bacteria</taxon>
        <taxon>Bacillati</taxon>
        <taxon>Bacillota</taxon>
        <taxon>Clostridia</taxon>
        <taxon>Lachnospirales</taxon>
        <taxon>Lachnospiraceae</taxon>
        <taxon>Coprococcus</taxon>
    </lineage>
</organism>
<keyword evidence="5" id="KW-1185">Reference proteome</keyword>
<feature type="region of interest" description="Disordered" evidence="2">
    <location>
        <begin position="83"/>
        <end position="102"/>
    </location>
</feature>
<feature type="transmembrane region" description="Helical" evidence="3">
    <location>
        <begin position="183"/>
        <end position="203"/>
    </location>
</feature>
<reference evidence="4 5" key="1">
    <citation type="submission" date="2020-08" db="EMBL/GenBank/DDBJ databases">
        <title>Genome public.</title>
        <authorList>
            <person name="Liu C."/>
            <person name="Sun Q."/>
        </authorList>
    </citation>
    <scope>NUCLEOTIDE SEQUENCE [LARGE SCALE GENOMIC DNA]</scope>
    <source>
        <strain evidence="4 5">NSJ-10</strain>
    </source>
</reference>
<feature type="coiled-coil region" evidence="1">
    <location>
        <begin position="14"/>
        <end position="44"/>
    </location>
</feature>
<dbReference type="RefSeq" id="WP_186847740.1">
    <property type="nucleotide sequence ID" value="NZ_JACOOX010000005.1"/>
</dbReference>
<accession>A0A8I0AK87</accession>
<keyword evidence="1" id="KW-0175">Coiled coil</keyword>
<dbReference type="AlphaFoldDB" id="A0A8I0AK87"/>
<comment type="caution">
    <text evidence="4">The sequence shown here is derived from an EMBL/GenBank/DDBJ whole genome shotgun (WGS) entry which is preliminary data.</text>
</comment>
<keyword evidence="3" id="KW-0812">Transmembrane</keyword>
<feature type="transmembrane region" description="Helical" evidence="3">
    <location>
        <begin position="149"/>
        <end position="171"/>
    </location>
</feature>
<proteinExistence type="predicted"/>
<evidence type="ECO:0000313" key="5">
    <source>
        <dbReference type="Proteomes" id="UP000615234"/>
    </source>
</evidence>
<sequence>MAADNVYDEDQEYLIEARDAISELEDLKDKLEEIKLLQKKNKRAIVWEERATGDEISATLKKRKEQIAASYDRQIDVNNSKIRQVQTKKDKKKSQRMEDRINKETADIREENRQLNATIKTLFKKNHVPSFCNTKMYYCLFSPKGMSEFLELFVILLVACGGIPAAVIAVLMNTKFKTGSHTAMCVLIAALIIIAEFIIYFIVFNLTKVKHRDLIREGRRTRDKIIANEKAVKAIKNSIAKDKDESIYRLGKYDKKIQELEDAGGVISDEKLDALRTFEKETKQLITDEITGRRKEKLDRLKSERDTLENDFGDTQKKISEYELMITNKYETYLGKDFCTEEKLSDLISIMEEGSASTVSEAIKVYKGDDR</sequence>
<dbReference type="EMBL" id="JACOOX010000005">
    <property type="protein sequence ID" value="MBC5663047.1"/>
    <property type="molecule type" value="Genomic_DNA"/>
</dbReference>
<gene>
    <name evidence="4" type="ORF">H8S09_09110</name>
</gene>